<protein>
    <recommendedName>
        <fullName evidence="4">HK97 family phage major capsid protein</fullName>
    </recommendedName>
</protein>
<organism evidence="2 3">
    <name type="scientific">Marinilabilia salmonicolor</name>
    <dbReference type="NCBI Taxonomy" id="989"/>
    <lineage>
        <taxon>Bacteria</taxon>
        <taxon>Pseudomonadati</taxon>
        <taxon>Bacteroidota</taxon>
        <taxon>Bacteroidia</taxon>
        <taxon>Marinilabiliales</taxon>
        <taxon>Marinilabiliaceae</taxon>
        <taxon>Marinilabilia</taxon>
    </lineage>
</organism>
<feature type="coiled-coil region" evidence="1">
    <location>
        <begin position="32"/>
        <end position="62"/>
    </location>
</feature>
<evidence type="ECO:0008006" key="4">
    <source>
        <dbReference type="Google" id="ProtNLM"/>
    </source>
</evidence>
<comment type="caution">
    <text evidence="2">The sequence shown here is derived from an EMBL/GenBank/DDBJ whole genome shotgun (WGS) entry which is preliminary data.</text>
</comment>
<name>A0A368VC06_9BACT</name>
<dbReference type="AlphaFoldDB" id="A0A368VC06"/>
<dbReference type="Proteomes" id="UP000252733">
    <property type="component" value="Unassembled WGS sequence"/>
</dbReference>
<keyword evidence="3" id="KW-1185">Reference proteome</keyword>
<dbReference type="SUPFAM" id="SSF56563">
    <property type="entry name" value="Major capsid protein gp5"/>
    <property type="match status" value="1"/>
</dbReference>
<sequence length="358" mass="39117">MKLSEMISKRSEIVSEMETILSGAETAERSMNEEETAKWRELDEQQKELETQINQRKEQDAINAKQVDNQINKNNSETKMRDFKEVVTRSGDKVENFSVRAVELASGIYDEKVAGNVSSVGYEPFYKGMGVEILPNLQSAIKLPYTGVIKAAKKAAGARNDNAETLSTVLLSPSRYTVTETIGKELLAVGNEMALQSFLMEMVKGCDRAVTQDIYDQIVAGATAISGLTAYDTDAFDQITGAVDGDVSLLMPRTEFYTAKGKKIDAGSGLFLVNKASQFTGNLWDGTPVFYSGLFDGTDIAAADLKHVTVGEFGEEYEVIFDYYSKAPEGQVVVTVAKIADVKVRNANAVKKATITVV</sequence>
<dbReference type="RefSeq" id="WP_114436432.1">
    <property type="nucleotide sequence ID" value="NZ_QPIZ01000003.1"/>
</dbReference>
<reference evidence="2 3" key="1">
    <citation type="submission" date="2018-07" db="EMBL/GenBank/DDBJ databases">
        <title>Freshwater and sediment microbial communities from various areas in North America, analyzing microbe dynamics in response to fracking.</title>
        <authorList>
            <person name="Lamendella R."/>
        </authorList>
    </citation>
    <scope>NUCLEOTIDE SEQUENCE [LARGE SCALE GENOMIC DNA]</scope>
    <source>
        <strain evidence="2 3">160A</strain>
    </source>
</reference>
<evidence type="ECO:0000313" key="3">
    <source>
        <dbReference type="Proteomes" id="UP000252733"/>
    </source>
</evidence>
<proteinExistence type="predicted"/>
<gene>
    <name evidence="2" type="ORF">DFO77_103138</name>
</gene>
<accession>A0A368VC06</accession>
<evidence type="ECO:0000256" key="1">
    <source>
        <dbReference type="SAM" id="Coils"/>
    </source>
</evidence>
<keyword evidence="1" id="KW-0175">Coiled coil</keyword>
<dbReference type="EMBL" id="QPIZ01000003">
    <property type="protein sequence ID" value="RCW38668.1"/>
    <property type="molecule type" value="Genomic_DNA"/>
</dbReference>
<evidence type="ECO:0000313" key="2">
    <source>
        <dbReference type="EMBL" id="RCW38668.1"/>
    </source>
</evidence>